<dbReference type="Pfam" id="PF03235">
    <property type="entry name" value="GmrSD_N"/>
    <property type="match status" value="1"/>
</dbReference>
<feature type="compositionally biased region" description="Low complexity" evidence="1">
    <location>
        <begin position="901"/>
        <end position="913"/>
    </location>
</feature>
<dbReference type="InterPro" id="IPR011089">
    <property type="entry name" value="GmrSD_C"/>
</dbReference>
<reference evidence="4 5" key="1">
    <citation type="journal article" date="2007" name="Science">
        <title>The Chlamydomonas genome reveals the evolution of key animal and plant functions.</title>
        <authorList>
            <person name="Merchant S.S."/>
            <person name="Prochnik S.E."/>
            <person name="Vallon O."/>
            <person name="Harris E.H."/>
            <person name="Karpowicz S.J."/>
            <person name="Witman G.B."/>
            <person name="Terry A."/>
            <person name="Salamov A."/>
            <person name="Fritz-Laylin L.K."/>
            <person name="Marechal-Drouard L."/>
            <person name="Marshall W.F."/>
            <person name="Qu L.H."/>
            <person name="Nelson D.R."/>
            <person name="Sanderfoot A.A."/>
            <person name="Spalding M.H."/>
            <person name="Kapitonov V.V."/>
            <person name="Ren Q."/>
            <person name="Ferris P."/>
            <person name="Lindquist E."/>
            <person name="Shapiro H."/>
            <person name="Lucas S.M."/>
            <person name="Grimwood J."/>
            <person name="Schmutz J."/>
            <person name="Cardol P."/>
            <person name="Cerutti H."/>
            <person name="Chanfreau G."/>
            <person name="Chen C.L."/>
            <person name="Cognat V."/>
            <person name="Croft M.T."/>
            <person name="Dent R."/>
            <person name="Dutcher S."/>
            <person name="Fernandez E."/>
            <person name="Fukuzawa H."/>
            <person name="Gonzalez-Ballester D."/>
            <person name="Gonzalez-Halphen D."/>
            <person name="Hallmann A."/>
            <person name="Hanikenne M."/>
            <person name="Hippler M."/>
            <person name="Inwood W."/>
            <person name="Jabbari K."/>
            <person name="Kalanon M."/>
            <person name="Kuras R."/>
            <person name="Lefebvre P.A."/>
            <person name="Lemaire S.D."/>
            <person name="Lobanov A.V."/>
            <person name="Lohr M."/>
            <person name="Manuell A."/>
            <person name="Meier I."/>
            <person name="Mets L."/>
            <person name="Mittag M."/>
            <person name="Mittelmeier T."/>
            <person name="Moroney J.V."/>
            <person name="Moseley J."/>
            <person name="Napoli C."/>
            <person name="Nedelcu A.M."/>
            <person name="Niyogi K."/>
            <person name="Novoselov S.V."/>
            <person name="Paulsen I.T."/>
            <person name="Pazour G."/>
            <person name="Purton S."/>
            <person name="Ral J.P."/>
            <person name="Riano-Pachon D.M."/>
            <person name="Riekhof W."/>
            <person name="Rymarquis L."/>
            <person name="Schroda M."/>
            <person name="Stern D."/>
            <person name="Umen J."/>
            <person name="Willows R."/>
            <person name="Wilson N."/>
            <person name="Zimmer S.L."/>
            <person name="Allmer J."/>
            <person name="Balk J."/>
            <person name="Bisova K."/>
            <person name="Chen C.J."/>
            <person name="Elias M."/>
            <person name="Gendler K."/>
            <person name="Hauser C."/>
            <person name="Lamb M.R."/>
            <person name="Ledford H."/>
            <person name="Long J.C."/>
            <person name="Minagawa J."/>
            <person name="Page M.D."/>
            <person name="Pan J."/>
            <person name="Pootakham W."/>
            <person name="Roje S."/>
            <person name="Rose A."/>
            <person name="Stahlberg E."/>
            <person name="Terauchi A.M."/>
            <person name="Yang P."/>
            <person name="Ball S."/>
            <person name="Bowler C."/>
            <person name="Dieckmann C.L."/>
            <person name="Gladyshev V.N."/>
            <person name="Green P."/>
            <person name="Jorgensen R."/>
            <person name="Mayfield S."/>
            <person name="Mueller-Roeber B."/>
            <person name="Rajamani S."/>
            <person name="Sayre R.T."/>
            <person name="Brokstein P."/>
            <person name="Dubchak I."/>
            <person name="Goodstein D."/>
            <person name="Hornick L."/>
            <person name="Huang Y.W."/>
            <person name="Jhaveri J."/>
            <person name="Luo Y."/>
            <person name="Martinez D."/>
            <person name="Ngau W.C."/>
            <person name="Otillar B."/>
            <person name="Poliakov A."/>
            <person name="Porter A."/>
            <person name="Szajkowski L."/>
            <person name="Werner G."/>
            <person name="Zhou K."/>
            <person name="Grigoriev I.V."/>
            <person name="Rokhsar D.S."/>
            <person name="Grossman A.R."/>
        </authorList>
    </citation>
    <scope>NUCLEOTIDE SEQUENCE [LARGE SCALE GENOMIC DNA]</scope>
    <source>
        <strain evidence="5">CC-503</strain>
    </source>
</reference>
<sequence length="1032" mass="113978">MQEADSKCYDVIDGQQRLTTLVALYVVLRGRMLEVSKKLATSERSEQEQRLRDELLTRMSNRFVCGDVRILKNGTGRKADRRNLRSLVNLVDWDGQDLECTPGGCEDAEVDENEDSGRRRDVFKECLGTAGKVATNARIMLDWLDNEYLNKDSGDLKANWCKLLNLLQFLDSRVYVTATKCRGSRTLAFKTFVATNSTGKPLTQVDLLKALLVQERDHRSGSRAGGVLGTWDECCTLLEKTMSDLSKEPHTNMWHTIVASEDFTCRHLRRSGAGQSGPLITPTLFAELMEHIRTVHDPFNYYKAMNQVQYFTDIFDIEGDYADFAEEADYSEGDDNEEEGKGEEEEEGEVAAAEVEQERGIHQAPSKFVSWQLKPYTHALMAILQPYNHFLTFLGGGKQGKQGKQGGNSSDDKPQQRPLQTGTAKLLETVRAALSELHYIPHGEWRTPVLQAVNMVSKLIRKDSEAQANALGVTIKDALTELLKFVQGLQALAVYMCMATSAGGQGGSKLQFDHRKRCTVYGNILQALLHGTGGESQRQFARAVNNILGKKELLERLTAAQTAIWRGEGEGVKGLPTSRKQAAAKLSKLLRDRDVYKGERACQLPRALLLMAENFGAVKMFAAADLHIEHILPQRPDSGWYVGTDDAPPPFSVTDGRNFPKDYGLHRLGNLALMSSMDNRSASNKVWEIKKEMFVKYEKYETTRNLSNYDRWDASAIKKRADFLIDRLLKKWFTADEVSAASSAAEVSALGAGTEADETDDQAAEEEQQVTLFLTAGRVMPGARQPSDVGAVHARWTKTRSDAFKNAELYEHVLVDPKGRTAAGLVRFVRDTFSFAPSLLNSAKGREQLRQQLAERARLLVGGTAPVKLPRFEDSSKLERLLKALLAPPPAEVGIADSTAAEMPAAAQQQQPGQKRKMQQGGGQAAGAKRKQPLPSEQLLAAGQAAAAAGLAGESDAALKQQARKLPQGTAAQEKQSAVVEQQRDGQAPTKETANKQESKQVPGKQQQPVIDKEKQAAVADEREKGQKGMQQ</sequence>
<keyword evidence="5" id="KW-1185">Reference proteome</keyword>
<feature type="compositionally biased region" description="Basic and acidic residues" evidence="1">
    <location>
        <begin position="1011"/>
        <end position="1032"/>
    </location>
</feature>
<name>A0A2K3CNJ6_CHLRE</name>
<dbReference type="RefSeq" id="XP_042914271.1">
    <property type="nucleotide sequence ID" value="XM_043072820.1"/>
</dbReference>
<proteinExistence type="predicted"/>
<dbReference type="InParanoid" id="A0A2K3CNJ6"/>
<dbReference type="GeneID" id="5720808"/>
<evidence type="ECO:0000259" key="3">
    <source>
        <dbReference type="Pfam" id="PF07510"/>
    </source>
</evidence>
<feature type="region of interest" description="Disordered" evidence="1">
    <location>
        <begin position="330"/>
        <end position="359"/>
    </location>
</feature>
<feature type="region of interest" description="Disordered" evidence="1">
    <location>
        <begin position="953"/>
        <end position="1032"/>
    </location>
</feature>
<feature type="domain" description="GmrSD restriction endonucleases C-terminal" evidence="3">
    <location>
        <begin position="624"/>
        <end position="725"/>
    </location>
</feature>
<evidence type="ECO:0000256" key="1">
    <source>
        <dbReference type="SAM" id="MobiDB-lite"/>
    </source>
</evidence>
<dbReference type="PANTHER" id="PTHR35149">
    <property type="entry name" value="SLL5132 PROTEIN"/>
    <property type="match status" value="1"/>
</dbReference>
<dbReference type="PaxDb" id="3055-EDP01966"/>
<dbReference type="AlphaFoldDB" id="A0A2K3CNJ6"/>
<dbReference type="OrthoDB" id="10678385at2759"/>
<protein>
    <recommendedName>
        <fullName evidence="6">DUF262 domain-containing protein</fullName>
    </recommendedName>
</protein>
<dbReference type="KEGG" id="cre:CHLRE_18g749547v5"/>
<feature type="compositionally biased region" description="Polar residues" evidence="1">
    <location>
        <begin position="970"/>
        <end position="980"/>
    </location>
</feature>
<dbReference type="ExpressionAtlas" id="A0A2K3CNJ6">
    <property type="expression patterns" value="differential"/>
</dbReference>
<evidence type="ECO:0000259" key="2">
    <source>
        <dbReference type="Pfam" id="PF03235"/>
    </source>
</evidence>
<dbReference type="Pfam" id="PF07510">
    <property type="entry name" value="GmrSD_C"/>
    <property type="match status" value="1"/>
</dbReference>
<dbReference type="Gramene" id="PNW69857">
    <property type="protein sequence ID" value="PNW69857"/>
    <property type="gene ID" value="CHLRE_18g749547v5"/>
</dbReference>
<gene>
    <name evidence="4" type="ORF">CHLRE_18g749547v5</name>
</gene>
<evidence type="ECO:0000313" key="4">
    <source>
        <dbReference type="EMBL" id="PNW69857.1"/>
    </source>
</evidence>
<accession>A0A2K3CNJ6</accession>
<feature type="region of interest" description="Disordered" evidence="1">
    <location>
        <begin position="901"/>
        <end position="933"/>
    </location>
</feature>
<feature type="domain" description="GmrSD restriction endonucleases N-terminal" evidence="2">
    <location>
        <begin position="4"/>
        <end position="212"/>
    </location>
</feature>
<dbReference type="Proteomes" id="UP000006906">
    <property type="component" value="Unassembled WGS sequence"/>
</dbReference>
<feature type="compositionally biased region" description="Acidic residues" evidence="1">
    <location>
        <begin position="330"/>
        <end position="349"/>
    </location>
</feature>
<dbReference type="EMBL" id="KZ454945">
    <property type="protein sequence ID" value="PNW69857.1"/>
    <property type="molecule type" value="Genomic_DNA"/>
</dbReference>
<organism evidence="4 5">
    <name type="scientific">Chlamydomonas reinhardtii</name>
    <name type="common">Chlamydomonas smithii</name>
    <dbReference type="NCBI Taxonomy" id="3055"/>
    <lineage>
        <taxon>Eukaryota</taxon>
        <taxon>Viridiplantae</taxon>
        <taxon>Chlorophyta</taxon>
        <taxon>core chlorophytes</taxon>
        <taxon>Chlorophyceae</taxon>
        <taxon>CS clade</taxon>
        <taxon>Chlamydomonadales</taxon>
        <taxon>Chlamydomonadaceae</taxon>
        <taxon>Chlamydomonas</taxon>
    </lineage>
</organism>
<dbReference type="PANTHER" id="PTHR35149:SF2">
    <property type="entry name" value="DUF262 DOMAIN-CONTAINING PROTEIN"/>
    <property type="match status" value="1"/>
</dbReference>
<feature type="region of interest" description="Disordered" evidence="1">
    <location>
        <begin position="398"/>
        <end position="419"/>
    </location>
</feature>
<evidence type="ECO:0000313" key="5">
    <source>
        <dbReference type="Proteomes" id="UP000006906"/>
    </source>
</evidence>
<evidence type="ECO:0008006" key="6">
    <source>
        <dbReference type="Google" id="ProtNLM"/>
    </source>
</evidence>
<dbReference type="InterPro" id="IPR004919">
    <property type="entry name" value="GmrSD_N"/>
</dbReference>